<feature type="transmembrane region" description="Helical" evidence="10">
    <location>
        <begin position="70"/>
        <end position="90"/>
    </location>
</feature>
<organism evidence="11 12">
    <name type="scientific">Zophobas morio</name>
    <dbReference type="NCBI Taxonomy" id="2755281"/>
    <lineage>
        <taxon>Eukaryota</taxon>
        <taxon>Metazoa</taxon>
        <taxon>Ecdysozoa</taxon>
        <taxon>Arthropoda</taxon>
        <taxon>Hexapoda</taxon>
        <taxon>Insecta</taxon>
        <taxon>Pterygota</taxon>
        <taxon>Neoptera</taxon>
        <taxon>Endopterygota</taxon>
        <taxon>Coleoptera</taxon>
        <taxon>Polyphaga</taxon>
        <taxon>Cucujiformia</taxon>
        <taxon>Tenebrionidae</taxon>
        <taxon>Zophobas</taxon>
    </lineage>
</organism>
<comment type="subcellular location">
    <subcellularLocation>
        <location evidence="1 10">Cell membrane</location>
        <topology evidence="1 10">Multi-pass membrane protein</topology>
    </subcellularLocation>
</comment>
<proteinExistence type="inferred from homology"/>
<dbReference type="Pfam" id="PF02949">
    <property type="entry name" value="7tm_6"/>
    <property type="match status" value="1"/>
</dbReference>
<feature type="transmembrane region" description="Helical" evidence="10">
    <location>
        <begin position="263"/>
        <end position="285"/>
    </location>
</feature>
<evidence type="ECO:0000256" key="1">
    <source>
        <dbReference type="ARBA" id="ARBA00004651"/>
    </source>
</evidence>
<feature type="transmembrane region" description="Helical" evidence="10">
    <location>
        <begin position="121"/>
        <end position="143"/>
    </location>
</feature>
<evidence type="ECO:0000256" key="4">
    <source>
        <dbReference type="ARBA" id="ARBA00022692"/>
    </source>
</evidence>
<evidence type="ECO:0000256" key="6">
    <source>
        <dbReference type="ARBA" id="ARBA00022989"/>
    </source>
</evidence>
<evidence type="ECO:0000256" key="7">
    <source>
        <dbReference type="ARBA" id="ARBA00023136"/>
    </source>
</evidence>
<feature type="transmembrane region" description="Helical" evidence="10">
    <location>
        <begin position="291"/>
        <end position="314"/>
    </location>
</feature>
<evidence type="ECO:0000256" key="8">
    <source>
        <dbReference type="ARBA" id="ARBA00023170"/>
    </source>
</evidence>
<keyword evidence="12" id="KW-1185">Reference proteome</keyword>
<evidence type="ECO:0000313" key="11">
    <source>
        <dbReference type="EMBL" id="KAJ3664347.1"/>
    </source>
</evidence>
<keyword evidence="4 10" id="KW-0812">Transmembrane</keyword>
<dbReference type="Proteomes" id="UP001168821">
    <property type="component" value="Unassembled WGS sequence"/>
</dbReference>
<dbReference type="AlphaFoldDB" id="A0AA38J352"/>
<evidence type="ECO:0000313" key="12">
    <source>
        <dbReference type="Proteomes" id="UP001168821"/>
    </source>
</evidence>
<feature type="transmembrane region" description="Helical" evidence="10">
    <location>
        <begin position="40"/>
        <end position="58"/>
    </location>
</feature>
<feature type="transmembrane region" description="Helical" evidence="10">
    <location>
        <begin position="171"/>
        <end position="192"/>
    </location>
</feature>
<name>A0AA38J352_9CUCU</name>
<sequence>MNTVKNFFQKINPYQDDSVWLVRILYVDIYLSKFMKICRMAVIAYTLVMTTLQTFLFLQKFDGIYFIKYLALYAGSVVILVATFAVPYVYRSVAVVINCLDSWPVVYITNKMKKTIKVESFFVNGFVFLNTLLALFSASLYFVPVDGDDDIFFVFRLCEELFPRWKNLLSWFYRILFLPVAVLMPSVLYLTLYCMTRLRFQFYLLIHLLKVVNESDKEKVDKSVLLYGQQHQEEITRKLKFCIKRHNEIYEITYTASKKIDTFIFIFSIASAIFGTSIVVFYFSFQGSVEGIRYLGVAALVIVAVAMVVSIFLCGQSIENVSNELVEVLQQMDWNYWNRENKFLYLMFLSHAQQTLQIKFSNSVALNYELGVSIGKFIYSMLSVMSQIKDIDYGSYYKM</sequence>
<keyword evidence="8 10" id="KW-0675">Receptor</keyword>
<evidence type="ECO:0000256" key="9">
    <source>
        <dbReference type="ARBA" id="ARBA00023224"/>
    </source>
</evidence>
<comment type="similarity">
    <text evidence="10">Belongs to the insect chemoreceptor superfamily. Heteromeric odorant receptor channel (TC 1.A.69) family.</text>
</comment>
<dbReference type="GO" id="GO:0007165">
    <property type="term" value="P:signal transduction"/>
    <property type="evidence" value="ECO:0007669"/>
    <property type="project" value="UniProtKB-KW"/>
</dbReference>
<dbReference type="GO" id="GO:0005886">
    <property type="term" value="C:plasma membrane"/>
    <property type="evidence" value="ECO:0007669"/>
    <property type="project" value="UniProtKB-SubCell"/>
</dbReference>
<keyword evidence="6 10" id="KW-1133">Transmembrane helix</keyword>
<protein>
    <recommendedName>
        <fullName evidence="10">Odorant receptor</fullName>
    </recommendedName>
</protein>
<gene>
    <name evidence="11" type="ORF">Zmor_008524</name>
</gene>
<dbReference type="EMBL" id="JALNTZ010000002">
    <property type="protein sequence ID" value="KAJ3664347.1"/>
    <property type="molecule type" value="Genomic_DNA"/>
</dbReference>
<dbReference type="InterPro" id="IPR004117">
    <property type="entry name" value="7tm6_olfct_rcpt"/>
</dbReference>
<comment type="caution">
    <text evidence="11">The sequence shown here is derived from an EMBL/GenBank/DDBJ whole genome shotgun (WGS) entry which is preliminary data.</text>
</comment>
<evidence type="ECO:0000256" key="3">
    <source>
        <dbReference type="ARBA" id="ARBA00022606"/>
    </source>
</evidence>
<reference evidence="11" key="1">
    <citation type="journal article" date="2023" name="G3 (Bethesda)">
        <title>Whole genome assemblies of Zophobas morio and Tenebrio molitor.</title>
        <authorList>
            <person name="Kaur S."/>
            <person name="Stinson S.A."/>
            <person name="diCenzo G.C."/>
        </authorList>
    </citation>
    <scope>NUCLEOTIDE SEQUENCE</scope>
    <source>
        <strain evidence="11">QUZm001</strain>
    </source>
</reference>
<dbReference type="PANTHER" id="PTHR21137:SF35">
    <property type="entry name" value="ODORANT RECEPTOR 19A-RELATED"/>
    <property type="match status" value="1"/>
</dbReference>
<evidence type="ECO:0000256" key="10">
    <source>
        <dbReference type="RuleBase" id="RU351113"/>
    </source>
</evidence>
<keyword evidence="7 10" id="KW-0472">Membrane</keyword>
<comment type="caution">
    <text evidence="10">Lacks conserved residue(s) required for the propagation of feature annotation.</text>
</comment>
<keyword evidence="3 10" id="KW-0716">Sensory transduction</keyword>
<evidence type="ECO:0000256" key="2">
    <source>
        <dbReference type="ARBA" id="ARBA00022475"/>
    </source>
</evidence>
<dbReference type="GO" id="GO:0004984">
    <property type="term" value="F:olfactory receptor activity"/>
    <property type="evidence" value="ECO:0007669"/>
    <property type="project" value="InterPro"/>
</dbReference>
<keyword evidence="5 10" id="KW-0552">Olfaction</keyword>
<accession>A0AA38J352</accession>
<dbReference type="PANTHER" id="PTHR21137">
    <property type="entry name" value="ODORANT RECEPTOR"/>
    <property type="match status" value="1"/>
</dbReference>
<dbReference type="GO" id="GO:0005549">
    <property type="term" value="F:odorant binding"/>
    <property type="evidence" value="ECO:0007669"/>
    <property type="project" value="InterPro"/>
</dbReference>
<evidence type="ECO:0000256" key="5">
    <source>
        <dbReference type="ARBA" id="ARBA00022725"/>
    </source>
</evidence>
<keyword evidence="9 10" id="KW-0807">Transducer</keyword>
<keyword evidence="2" id="KW-1003">Cell membrane</keyword>